<sequence length="200" mass="23546">MFLLYLSVLGPKAPKTKKGPEHKVIHPYSRKAAQMVRETHKQEKKDKIRSEKAIRLNTFGEKLLWFQSHLEPNKTEYSKQEACELIERYLHRFDTELEQIELTNSIKSRQGRQHEAREAILKHSIERERMLYEENGIEIPDIVNTKHLKVFKEWEGDLKKLPNLKMKKLSVKDSISNQKKCEGENGVDVQNKVDQESILN</sequence>
<evidence type="ECO:0000256" key="1">
    <source>
        <dbReference type="ARBA" id="ARBA00020047"/>
    </source>
</evidence>
<evidence type="ECO:0000256" key="2">
    <source>
        <dbReference type="ARBA" id="ARBA00034079"/>
    </source>
</evidence>
<name>A0A401NI20_SCYTO</name>
<dbReference type="InterPro" id="IPR038356">
    <property type="entry name" value="Tma16_sf"/>
</dbReference>
<protein>
    <recommendedName>
        <fullName evidence="1">Translation machinery-associated protein 16</fullName>
    </recommendedName>
</protein>
<dbReference type="STRING" id="75743.A0A401NI20"/>
<dbReference type="PANTHER" id="PTHR13349">
    <property type="entry name" value="TRANSLATION MACHINERY-ASSOCIATED PROTEIN 16"/>
    <property type="match status" value="1"/>
</dbReference>
<evidence type="ECO:0000313" key="6">
    <source>
        <dbReference type="EMBL" id="GCB60516.1"/>
    </source>
</evidence>
<comment type="function">
    <text evidence="2">Involved in the biogenesis of the 60S ribosomal subunit in the nucleus.</text>
</comment>
<comment type="similarity">
    <text evidence="3">Belongs to the TMA16 family.</text>
</comment>
<feature type="compositionally biased region" description="Basic and acidic residues" evidence="5">
    <location>
        <begin position="191"/>
        <end position="200"/>
    </location>
</feature>
<dbReference type="OrthoDB" id="270284at2759"/>
<evidence type="ECO:0000313" key="7">
    <source>
        <dbReference type="Proteomes" id="UP000288216"/>
    </source>
</evidence>
<organism evidence="6 7">
    <name type="scientific">Scyliorhinus torazame</name>
    <name type="common">Cloudy catshark</name>
    <name type="synonym">Catulus torazame</name>
    <dbReference type="NCBI Taxonomy" id="75743"/>
    <lineage>
        <taxon>Eukaryota</taxon>
        <taxon>Metazoa</taxon>
        <taxon>Chordata</taxon>
        <taxon>Craniata</taxon>
        <taxon>Vertebrata</taxon>
        <taxon>Chondrichthyes</taxon>
        <taxon>Elasmobranchii</taxon>
        <taxon>Galeomorphii</taxon>
        <taxon>Galeoidea</taxon>
        <taxon>Carcharhiniformes</taxon>
        <taxon>Scyliorhinidae</taxon>
        <taxon>Scyliorhinus</taxon>
    </lineage>
</organism>
<evidence type="ECO:0000256" key="3">
    <source>
        <dbReference type="ARBA" id="ARBA00034127"/>
    </source>
</evidence>
<dbReference type="Proteomes" id="UP000288216">
    <property type="component" value="Unassembled WGS sequence"/>
</dbReference>
<dbReference type="FunFam" id="1.20.1440.170:FF:000001">
    <property type="entry name" value="Translation machinery-associated 16 homolog"/>
    <property type="match status" value="1"/>
</dbReference>
<dbReference type="Gene3D" id="1.20.1440.170">
    <property type="entry name" value="Translation machinery-associated protein 16-like"/>
    <property type="match status" value="1"/>
</dbReference>
<dbReference type="GO" id="GO:0005634">
    <property type="term" value="C:nucleus"/>
    <property type="evidence" value="ECO:0007669"/>
    <property type="project" value="TreeGrafter"/>
</dbReference>
<comment type="caution">
    <text evidence="6">The sequence shown here is derived from an EMBL/GenBank/DDBJ whole genome shotgun (WGS) entry which is preliminary data.</text>
</comment>
<dbReference type="EMBL" id="BFAA01007519">
    <property type="protein sequence ID" value="GCB60516.1"/>
    <property type="molecule type" value="Genomic_DNA"/>
</dbReference>
<comment type="subunit">
    <text evidence="4">Associates with pre-60S ribosomal particles.</text>
</comment>
<keyword evidence="7" id="KW-1185">Reference proteome</keyword>
<accession>A0A401NI20</accession>
<dbReference type="InterPro" id="IPR021346">
    <property type="entry name" value="Tma16"/>
</dbReference>
<dbReference type="AlphaFoldDB" id="A0A401NI20"/>
<evidence type="ECO:0000256" key="5">
    <source>
        <dbReference type="SAM" id="MobiDB-lite"/>
    </source>
</evidence>
<gene>
    <name evidence="6" type="ORF">scyTo_0014185</name>
</gene>
<reference evidence="6 7" key="1">
    <citation type="journal article" date="2018" name="Nat. Ecol. Evol.">
        <title>Shark genomes provide insights into elasmobranch evolution and the origin of vertebrates.</title>
        <authorList>
            <person name="Hara Y"/>
            <person name="Yamaguchi K"/>
            <person name="Onimaru K"/>
            <person name="Kadota M"/>
            <person name="Koyanagi M"/>
            <person name="Keeley SD"/>
            <person name="Tatsumi K"/>
            <person name="Tanaka K"/>
            <person name="Motone F"/>
            <person name="Kageyama Y"/>
            <person name="Nozu R"/>
            <person name="Adachi N"/>
            <person name="Nishimura O"/>
            <person name="Nakagawa R"/>
            <person name="Tanegashima C"/>
            <person name="Kiyatake I"/>
            <person name="Matsumoto R"/>
            <person name="Murakumo K"/>
            <person name="Nishida K"/>
            <person name="Terakita A"/>
            <person name="Kuratani S"/>
            <person name="Sato K"/>
            <person name="Hyodo S Kuraku.S."/>
        </authorList>
    </citation>
    <scope>NUCLEOTIDE SEQUENCE [LARGE SCALE GENOMIC DNA]</scope>
</reference>
<dbReference type="Pfam" id="PF11176">
    <property type="entry name" value="Tma16"/>
    <property type="match status" value="1"/>
</dbReference>
<dbReference type="OMA" id="KEXEKLQ"/>
<evidence type="ECO:0000256" key="4">
    <source>
        <dbReference type="ARBA" id="ARBA00034132"/>
    </source>
</evidence>
<proteinExistence type="inferred from homology"/>
<feature type="region of interest" description="Disordered" evidence="5">
    <location>
        <begin position="175"/>
        <end position="200"/>
    </location>
</feature>
<dbReference type="PANTHER" id="PTHR13349:SF2">
    <property type="entry name" value="TRANSLATION MACHINERY-ASSOCIATED PROTEIN 16"/>
    <property type="match status" value="1"/>
</dbReference>